<keyword evidence="1 6" id="KW-0597">Phosphoprotein</keyword>
<dbReference type="SMART" id="SM00331">
    <property type="entry name" value="PP2C_SIG"/>
    <property type="match status" value="1"/>
</dbReference>
<proteinExistence type="predicted"/>
<dbReference type="InterPro" id="IPR036457">
    <property type="entry name" value="PPM-type-like_dom_sf"/>
</dbReference>
<organism evidence="9 10">
    <name type="scientific">Marinobacterium zhoushanense</name>
    <dbReference type="NCBI Taxonomy" id="1679163"/>
    <lineage>
        <taxon>Bacteria</taxon>
        <taxon>Pseudomonadati</taxon>
        <taxon>Pseudomonadota</taxon>
        <taxon>Gammaproteobacteria</taxon>
        <taxon>Oceanospirillales</taxon>
        <taxon>Oceanospirillaceae</taxon>
        <taxon>Marinobacterium</taxon>
    </lineage>
</organism>
<gene>
    <name evidence="9" type="ORF">GCM10011352_23450</name>
</gene>
<evidence type="ECO:0000256" key="5">
    <source>
        <dbReference type="ARBA" id="ARBA00023163"/>
    </source>
</evidence>
<keyword evidence="3" id="KW-0805">Transcription regulation</keyword>
<evidence type="ECO:0000256" key="3">
    <source>
        <dbReference type="ARBA" id="ARBA00023015"/>
    </source>
</evidence>
<dbReference type="PANTHER" id="PTHR48111">
    <property type="entry name" value="REGULATOR OF RPOS"/>
    <property type="match status" value="1"/>
</dbReference>
<keyword evidence="4" id="KW-0238">DNA-binding</keyword>
<evidence type="ECO:0000256" key="6">
    <source>
        <dbReference type="PROSITE-ProRule" id="PRU00169"/>
    </source>
</evidence>
<dbReference type="PROSITE" id="PS50110">
    <property type="entry name" value="RESPONSE_REGULATORY"/>
    <property type="match status" value="1"/>
</dbReference>
<dbReference type="SUPFAM" id="SSF52172">
    <property type="entry name" value="CheY-like"/>
    <property type="match status" value="1"/>
</dbReference>
<keyword evidence="5" id="KW-0804">Transcription</keyword>
<evidence type="ECO:0000256" key="4">
    <source>
        <dbReference type="ARBA" id="ARBA00023125"/>
    </source>
</evidence>
<dbReference type="Pfam" id="PF00072">
    <property type="entry name" value="Response_reg"/>
    <property type="match status" value="1"/>
</dbReference>
<dbReference type="Gene3D" id="1.20.5.390">
    <property type="entry name" value="L1 transposable element, trimerization domain"/>
    <property type="match status" value="1"/>
</dbReference>
<protein>
    <submittedName>
        <fullName evidence="9">Fused response regulator/phosphatase</fullName>
    </submittedName>
</protein>
<dbReference type="InterPro" id="IPR039420">
    <property type="entry name" value="WalR-like"/>
</dbReference>
<dbReference type="InterPro" id="IPR001932">
    <property type="entry name" value="PPM-type_phosphatase-like_dom"/>
</dbReference>
<dbReference type="EMBL" id="BMIJ01000004">
    <property type="protein sequence ID" value="GGB96638.1"/>
    <property type="molecule type" value="Genomic_DNA"/>
</dbReference>
<dbReference type="RefSeq" id="WP_188748463.1">
    <property type="nucleotide sequence ID" value="NZ_BMIJ01000004.1"/>
</dbReference>
<name>A0ABQ1KEM5_9GAMM</name>
<keyword evidence="10" id="KW-1185">Reference proteome</keyword>
<comment type="caution">
    <text evidence="9">The sequence shown here is derived from an EMBL/GenBank/DDBJ whole genome shotgun (WGS) entry which is preliminary data.</text>
</comment>
<evidence type="ECO:0000256" key="2">
    <source>
        <dbReference type="ARBA" id="ARBA00023012"/>
    </source>
</evidence>
<evidence type="ECO:0000313" key="10">
    <source>
        <dbReference type="Proteomes" id="UP000629025"/>
    </source>
</evidence>
<feature type="modified residue" description="4-aspartylphosphate" evidence="6">
    <location>
        <position position="53"/>
    </location>
</feature>
<evidence type="ECO:0000259" key="8">
    <source>
        <dbReference type="PROSITE" id="PS50110"/>
    </source>
</evidence>
<keyword evidence="7" id="KW-0175">Coiled coil</keyword>
<dbReference type="InterPro" id="IPR001789">
    <property type="entry name" value="Sig_transdc_resp-reg_receiver"/>
</dbReference>
<dbReference type="InterPro" id="IPR011006">
    <property type="entry name" value="CheY-like_superfamily"/>
</dbReference>
<evidence type="ECO:0000256" key="7">
    <source>
        <dbReference type="SAM" id="Coils"/>
    </source>
</evidence>
<accession>A0ABQ1KEM5</accession>
<dbReference type="Gene3D" id="3.60.40.10">
    <property type="entry name" value="PPM-type phosphatase domain"/>
    <property type="match status" value="1"/>
</dbReference>
<reference evidence="10" key="1">
    <citation type="journal article" date="2019" name="Int. J. Syst. Evol. Microbiol.">
        <title>The Global Catalogue of Microorganisms (GCM) 10K type strain sequencing project: providing services to taxonomists for standard genome sequencing and annotation.</title>
        <authorList>
            <consortium name="The Broad Institute Genomics Platform"/>
            <consortium name="The Broad Institute Genome Sequencing Center for Infectious Disease"/>
            <person name="Wu L."/>
            <person name="Ma J."/>
        </authorList>
    </citation>
    <scope>NUCLEOTIDE SEQUENCE [LARGE SCALE GENOMIC DNA]</scope>
    <source>
        <strain evidence="10">CGMCC 1.15341</strain>
    </source>
</reference>
<dbReference type="Pfam" id="PF07228">
    <property type="entry name" value="SpoIIE"/>
    <property type="match status" value="1"/>
</dbReference>
<dbReference type="Gene3D" id="3.40.50.2300">
    <property type="match status" value="1"/>
</dbReference>
<dbReference type="PANTHER" id="PTHR48111:SF1">
    <property type="entry name" value="TWO-COMPONENT RESPONSE REGULATOR ORR33"/>
    <property type="match status" value="1"/>
</dbReference>
<dbReference type="Proteomes" id="UP000629025">
    <property type="component" value="Unassembled WGS sequence"/>
</dbReference>
<evidence type="ECO:0000313" key="9">
    <source>
        <dbReference type="EMBL" id="GGB96638.1"/>
    </source>
</evidence>
<feature type="domain" description="Response regulatory" evidence="8">
    <location>
        <begin position="4"/>
        <end position="119"/>
    </location>
</feature>
<evidence type="ECO:0000256" key="1">
    <source>
        <dbReference type="ARBA" id="ARBA00022553"/>
    </source>
</evidence>
<keyword evidence="2" id="KW-0902">Two-component regulatory system</keyword>
<feature type="coiled-coil region" evidence="7">
    <location>
        <begin position="109"/>
        <end position="142"/>
    </location>
</feature>
<dbReference type="SMART" id="SM00448">
    <property type="entry name" value="REC"/>
    <property type="match status" value="1"/>
</dbReference>
<sequence>MSAPILIVDDDRAVRDLFARYLRTLGYLVETSAEGSEVLEACHQALPALVLCDLRMPGHMDGIELLEALRRRYEALPVIVVSGTGEMHDAIQALKLGASDFLTKPLPDLEVLRHAVERALERSRLIEENRNYRQYLERANSQLERSLGKIREDESAGRRVQFALMPPQRQRFGEYECSHHIKSSSLLSGDFVDYFAIDRDRFAFYMVDVSGHGISSALITVMVKHLMSRYLENFRRYRDGRLLDPAALLEALNGELLQGDHGKYLTMFYAIVDTKKCSLTYGIGGQYPFPYCFDGDQVEVVGDRSPPVGLFDEASYTCAKRSIGERFSLTLYSDGVLDTLPQADLHGCKEHLASVAARDDRDAEALAVEIGLVECNSLPDDASILSIRRISANG</sequence>